<dbReference type="AlphaFoldDB" id="A0A318JN22"/>
<dbReference type="Proteomes" id="UP000247569">
    <property type="component" value="Unassembled WGS sequence"/>
</dbReference>
<reference evidence="1 2" key="1">
    <citation type="submission" date="2018-05" db="EMBL/GenBank/DDBJ databases">
        <title>Genomic Encyclopedia of Type Strains, Phase IV (KMG-IV): sequencing the most valuable type-strain genomes for metagenomic binning, comparative biology and taxonomic classification.</title>
        <authorList>
            <person name="Goeker M."/>
        </authorList>
    </citation>
    <scope>NUCLEOTIDE SEQUENCE [LARGE SCALE GENOMIC DNA]</scope>
    <source>
        <strain evidence="1 2">DSM 44704</strain>
    </source>
</reference>
<accession>A0A318JN22</accession>
<keyword evidence="2" id="KW-1185">Reference proteome</keyword>
<evidence type="ECO:0000313" key="1">
    <source>
        <dbReference type="EMBL" id="PXX52277.1"/>
    </source>
</evidence>
<gene>
    <name evidence="1" type="ORF">DFR70_1339</name>
</gene>
<dbReference type="OrthoDB" id="3787919at2"/>
<name>A0A318JN22_9NOCA</name>
<comment type="caution">
    <text evidence="1">The sequence shown here is derived from an EMBL/GenBank/DDBJ whole genome shotgun (WGS) entry which is preliminary data.</text>
</comment>
<evidence type="ECO:0000313" key="2">
    <source>
        <dbReference type="Proteomes" id="UP000247569"/>
    </source>
</evidence>
<dbReference type="RefSeq" id="WP_040741840.1">
    <property type="nucleotide sequence ID" value="NZ_QJKF01000033.1"/>
</dbReference>
<organism evidence="1 2">
    <name type="scientific">Nocardia tenerifensis</name>
    <dbReference type="NCBI Taxonomy" id="228006"/>
    <lineage>
        <taxon>Bacteria</taxon>
        <taxon>Bacillati</taxon>
        <taxon>Actinomycetota</taxon>
        <taxon>Actinomycetes</taxon>
        <taxon>Mycobacteriales</taxon>
        <taxon>Nocardiaceae</taxon>
        <taxon>Nocardia</taxon>
    </lineage>
</organism>
<sequence length="103" mass="11782">MGTKAERRVARERVAAYHEAQLSELVKHVEQEIARFRAGELDVFEVAAVIHRYHRAAQKLWTFCDQSGAHVESTAQLIERMPDAGEAIDWWQRGETAKPKTIP</sequence>
<dbReference type="EMBL" id="QJKF01000033">
    <property type="protein sequence ID" value="PXX52277.1"/>
    <property type="molecule type" value="Genomic_DNA"/>
</dbReference>
<proteinExistence type="predicted"/>
<protein>
    <submittedName>
        <fullName evidence="1">Uncharacterized protein</fullName>
    </submittedName>
</protein>